<feature type="compositionally biased region" description="Pro residues" evidence="12">
    <location>
        <begin position="120"/>
        <end position="131"/>
    </location>
</feature>
<evidence type="ECO:0000256" key="2">
    <source>
        <dbReference type="ARBA" id="ARBA00007733"/>
    </source>
</evidence>
<dbReference type="InterPro" id="IPR005225">
    <property type="entry name" value="Small_GTP-bd"/>
</dbReference>
<protein>
    <recommendedName>
        <fullName evidence="3 10">Translation initiation factor IF-2</fullName>
    </recommendedName>
</protein>
<evidence type="ECO:0000313" key="15">
    <source>
        <dbReference type="Proteomes" id="UP000215086"/>
    </source>
</evidence>
<dbReference type="NCBIfam" id="TIGR00231">
    <property type="entry name" value="small_GTP"/>
    <property type="match status" value="1"/>
</dbReference>
<dbReference type="InterPro" id="IPR036925">
    <property type="entry name" value="TIF_IF2_dom3_sf"/>
</dbReference>
<evidence type="ECO:0000313" key="14">
    <source>
        <dbReference type="EMBL" id="ASV72849.1"/>
    </source>
</evidence>
<evidence type="ECO:0000256" key="10">
    <source>
        <dbReference type="HAMAP-Rule" id="MF_00100"/>
    </source>
</evidence>
<dbReference type="Pfam" id="PF00009">
    <property type="entry name" value="GTP_EFTU"/>
    <property type="match status" value="1"/>
</dbReference>
<proteinExistence type="inferred from homology"/>
<dbReference type="GO" id="GO:0003743">
    <property type="term" value="F:translation initiation factor activity"/>
    <property type="evidence" value="ECO:0007669"/>
    <property type="project" value="UniProtKB-UniRule"/>
</dbReference>
<dbReference type="InterPro" id="IPR000795">
    <property type="entry name" value="T_Tr_GTP-bd_dom"/>
</dbReference>
<feature type="region of interest" description="G-domain" evidence="10">
    <location>
        <begin position="565"/>
        <end position="713"/>
    </location>
</feature>
<feature type="binding site" evidence="10">
    <location>
        <begin position="671"/>
        <end position="674"/>
    </location>
    <ligand>
        <name>GTP</name>
        <dbReference type="ChEBI" id="CHEBI:37565"/>
    </ligand>
</feature>
<dbReference type="InterPro" id="IPR027417">
    <property type="entry name" value="P-loop_NTPase"/>
</dbReference>
<dbReference type="Proteomes" id="UP000215086">
    <property type="component" value="Chromosome"/>
</dbReference>
<evidence type="ECO:0000256" key="11">
    <source>
        <dbReference type="RuleBase" id="RU000644"/>
    </source>
</evidence>
<evidence type="ECO:0000259" key="13">
    <source>
        <dbReference type="PROSITE" id="PS51722"/>
    </source>
</evidence>
<feature type="domain" description="Tr-type G" evidence="13">
    <location>
        <begin position="562"/>
        <end position="731"/>
    </location>
</feature>
<dbReference type="SUPFAM" id="SSF52540">
    <property type="entry name" value="P-loop containing nucleoside triphosphate hydrolases"/>
    <property type="match status" value="1"/>
</dbReference>
<feature type="region of interest" description="Disordered" evidence="12">
    <location>
        <begin position="448"/>
        <end position="471"/>
    </location>
</feature>
<dbReference type="GO" id="GO:0005525">
    <property type="term" value="F:GTP binding"/>
    <property type="evidence" value="ECO:0007669"/>
    <property type="project" value="UniProtKB-KW"/>
</dbReference>
<dbReference type="Pfam" id="PF04760">
    <property type="entry name" value="IF2_N"/>
    <property type="match status" value="2"/>
</dbReference>
<accession>A0A286RA69</accession>
<sequence length="1073" mass="116228">MAQRIFNLAKELKIETKELLEVCQELKLQKTSALASLTDEEVSLVKEYLKRGKGGRDRMAATAGPTAGPIPAFRREDYIPPAGTALGKVPVLDKKVEKLAPTPTQRKEPEKPEKKEEPKPVAPAVPTPVPEEVPVASVAVETAPPQETPEVAPLAEAVPPEASPPVVTAEVTAGPTEAAAAEAPPPEMPPVAEPVVSVETIPPGEVLESELVVEQERATAASTPPVPQAEETTPAGAQVEVPPAGADIGAAPAVPVAESQAEAVATAPAEPSEKAAEGQPPSETAPPKPSVPPIDPERIAAIRPIPELRRTRREGTTPPGTPKKEKKGKSEPPLPRLVKLAPMPQPKPAPVAKPKEPPPQKPEIRLPPDAIRASKMGAMPLAGHLLRQQEEKRKGKKKEEKESPEEALPVLPRQKGRRGKVEDKEELLEKEATPGKLKRKKEVVAVEEEEDLEPETTTTQQTRLRRTRSVSTAAPRKSSVVLELPCTVRSFAEALGLPAQKVLAKLFEMGTLANINATLDQATAELLAAELGVDVTFRAEADPEEEIEAIWNAPDPEESLRPRPPVVTFLGHVDHGKTSLLDKILGLNVAAKEKGGITQHIRAYQVEKNGRPITFLDTPGHEAFTAMRARGANCTDIVVLVVAVDDGVMPQTEEAISHARAAGVPIVVALNKVDLPGTRPERVMQQLTGLGLVPTEWGGDVEMVRTSALTGQGIPELLDTLITLGDIFELKANYDRPACGTCLEASLQPGRGVVAKFLVQKGTLRPGDIVVCGTAHGRIKAMYDPLQPHKRVQEAPPARPVDVIGLDNVPEAGSRFVVLEDIAKARKIAEHRMEMARQRELAQVRSHVTLENLFERLSQKEKKTLHIILRADTRGSIEAILKEIAKLEHPEVKIEVIQALVGGITVADVHLADASDAVIIGFNVVPDEDARQLAEQLNVQIRRYDIIYQVADDLKAALEGMLQPEKREVELGRALIQKVFRISKVGNVAGCRVLSGIITRDARLRVIRQNRIVGDYPIESLRREKDDVREVREGYECGIRLAGFDDIKEGDILEAYRVEEVKRSFEAVGQSAS</sequence>
<dbReference type="OrthoDB" id="9811804at2"/>
<dbReference type="KEGG" id="ttf:THTE_0247"/>
<keyword evidence="4 10" id="KW-0963">Cytoplasm</keyword>
<evidence type="ECO:0000256" key="3">
    <source>
        <dbReference type="ARBA" id="ARBA00020675"/>
    </source>
</evidence>
<name>A0A286RA69_9BACT</name>
<feature type="region of interest" description="Disordered" evidence="12">
    <location>
        <begin position="51"/>
        <end position="72"/>
    </location>
</feature>
<keyword evidence="15" id="KW-1185">Reference proteome</keyword>
<evidence type="ECO:0000256" key="12">
    <source>
        <dbReference type="SAM" id="MobiDB-lite"/>
    </source>
</evidence>
<evidence type="ECO:0000256" key="5">
    <source>
        <dbReference type="ARBA" id="ARBA00022540"/>
    </source>
</evidence>
<feature type="compositionally biased region" description="Pro residues" evidence="12">
    <location>
        <begin position="183"/>
        <end position="192"/>
    </location>
</feature>
<dbReference type="CDD" id="cd03692">
    <property type="entry name" value="mtIF2_IVc"/>
    <property type="match status" value="1"/>
</dbReference>
<dbReference type="FunFam" id="3.40.50.10050:FF:000001">
    <property type="entry name" value="Translation initiation factor IF-2"/>
    <property type="match status" value="1"/>
</dbReference>
<dbReference type="CDD" id="cd01887">
    <property type="entry name" value="IF2_eIF5B"/>
    <property type="match status" value="1"/>
</dbReference>
<dbReference type="SUPFAM" id="SSF52156">
    <property type="entry name" value="Initiation factor IF2/eIF5b, domain 3"/>
    <property type="match status" value="1"/>
</dbReference>
<dbReference type="SUPFAM" id="SSF50447">
    <property type="entry name" value="Translation proteins"/>
    <property type="match status" value="2"/>
</dbReference>
<keyword evidence="6 10" id="KW-0547">Nucleotide-binding</keyword>
<feature type="compositionally biased region" description="Low complexity" evidence="12">
    <location>
        <begin position="241"/>
        <end position="257"/>
    </location>
</feature>
<comment type="similarity">
    <text evidence="2 10 11">Belongs to the TRAFAC class translation factor GTPase superfamily. Classic translation factor GTPase family. IF-2 subfamily.</text>
</comment>
<dbReference type="InterPro" id="IPR044145">
    <property type="entry name" value="IF2_II"/>
</dbReference>
<feature type="compositionally biased region" description="Basic and acidic residues" evidence="12">
    <location>
        <begin position="419"/>
        <end position="433"/>
    </location>
</feature>
<dbReference type="NCBIfam" id="TIGR00487">
    <property type="entry name" value="IF-2"/>
    <property type="match status" value="1"/>
</dbReference>
<feature type="compositionally biased region" description="Basic and acidic residues" evidence="12">
    <location>
        <begin position="295"/>
        <end position="315"/>
    </location>
</feature>
<dbReference type="PROSITE" id="PS51722">
    <property type="entry name" value="G_TR_2"/>
    <property type="match status" value="1"/>
</dbReference>
<evidence type="ECO:0000256" key="4">
    <source>
        <dbReference type="ARBA" id="ARBA00022490"/>
    </source>
</evidence>
<dbReference type="PANTHER" id="PTHR43381">
    <property type="entry name" value="TRANSLATION INITIATION FACTOR IF-2-RELATED"/>
    <property type="match status" value="1"/>
</dbReference>
<feature type="binding site" evidence="10">
    <location>
        <begin position="571"/>
        <end position="578"/>
    </location>
    <ligand>
        <name>GTP</name>
        <dbReference type="ChEBI" id="CHEBI:37565"/>
    </ligand>
</feature>
<feature type="compositionally biased region" description="Basic and acidic residues" evidence="12">
    <location>
        <begin position="387"/>
        <end position="401"/>
    </location>
</feature>
<dbReference type="Gene3D" id="3.40.50.10050">
    <property type="entry name" value="Translation initiation factor IF- 2, domain 3"/>
    <property type="match status" value="1"/>
</dbReference>
<keyword evidence="8 10" id="KW-0342">GTP-binding</keyword>
<dbReference type="InterPro" id="IPR015760">
    <property type="entry name" value="TIF_IF2"/>
</dbReference>
<reference evidence="14 15" key="1">
    <citation type="journal article" name="Front. Microbiol.">
        <title>Sugar Metabolism of the First Thermophilic Planctomycete Thermogutta terrifontis: Comparative Genomic and Transcriptomic Approaches.</title>
        <authorList>
            <person name="Elcheninov A.G."/>
            <person name="Menzel P."/>
            <person name="Gudbergsdottir S.R."/>
            <person name="Slesarev A.I."/>
            <person name="Kadnikov V.V."/>
            <person name="Krogh A."/>
            <person name="Bonch-Osmolovskaya E.A."/>
            <person name="Peng X."/>
            <person name="Kublanov I.V."/>
        </authorList>
    </citation>
    <scope>NUCLEOTIDE SEQUENCE [LARGE SCALE GENOMIC DNA]</scope>
    <source>
        <strain evidence="14 15">R1</strain>
    </source>
</reference>
<feature type="binding site" evidence="10">
    <location>
        <begin position="617"/>
        <end position="621"/>
    </location>
    <ligand>
        <name>GTP</name>
        <dbReference type="ChEBI" id="CHEBI:37565"/>
    </ligand>
</feature>
<dbReference type="FunFam" id="3.40.50.300:FF:000019">
    <property type="entry name" value="Translation initiation factor IF-2"/>
    <property type="match status" value="1"/>
</dbReference>
<dbReference type="FunFam" id="2.40.30.10:FF:000008">
    <property type="entry name" value="Translation initiation factor IF-2"/>
    <property type="match status" value="1"/>
</dbReference>
<dbReference type="Gene3D" id="2.40.30.10">
    <property type="entry name" value="Translation factors"/>
    <property type="match status" value="2"/>
</dbReference>
<dbReference type="CDD" id="cd03702">
    <property type="entry name" value="IF2_mtIF2_II"/>
    <property type="match status" value="1"/>
</dbReference>
<dbReference type="Pfam" id="PF11987">
    <property type="entry name" value="IF-2"/>
    <property type="match status" value="1"/>
</dbReference>
<feature type="compositionally biased region" description="Basic and acidic residues" evidence="12">
    <location>
        <begin position="353"/>
        <end position="366"/>
    </location>
</feature>
<dbReference type="FunFam" id="2.40.30.10:FF:000054">
    <property type="entry name" value="Translation initiation factor IF-2"/>
    <property type="match status" value="1"/>
</dbReference>
<evidence type="ECO:0000256" key="9">
    <source>
        <dbReference type="ARBA" id="ARBA00025162"/>
    </source>
</evidence>
<feature type="compositionally biased region" description="Basic and acidic residues" evidence="12">
    <location>
        <begin position="105"/>
        <end position="119"/>
    </location>
</feature>
<dbReference type="AlphaFoldDB" id="A0A286RA69"/>
<evidence type="ECO:0000256" key="7">
    <source>
        <dbReference type="ARBA" id="ARBA00022917"/>
    </source>
</evidence>
<keyword evidence="5 10" id="KW-0396">Initiation factor</keyword>
<feature type="compositionally biased region" description="Pro residues" evidence="12">
    <location>
        <begin position="283"/>
        <end position="294"/>
    </location>
</feature>
<organism evidence="14 15">
    <name type="scientific">Thermogutta terrifontis</name>
    <dbReference type="NCBI Taxonomy" id="1331910"/>
    <lineage>
        <taxon>Bacteria</taxon>
        <taxon>Pseudomonadati</taxon>
        <taxon>Planctomycetota</taxon>
        <taxon>Planctomycetia</taxon>
        <taxon>Pirellulales</taxon>
        <taxon>Thermoguttaceae</taxon>
        <taxon>Thermogutta</taxon>
    </lineage>
</organism>
<evidence type="ECO:0000256" key="6">
    <source>
        <dbReference type="ARBA" id="ARBA00022741"/>
    </source>
</evidence>
<feature type="compositionally biased region" description="Pro residues" evidence="12">
    <location>
        <begin position="343"/>
        <end position="352"/>
    </location>
</feature>
<evidence type="ECO:0000256" key="8">
    <source>
        <dbReference type="ARBA" id="ARBA00023134"/>
    </source>
</evidence>
<dbReference type="InterPro" id="IPR000178">
    <property type="entry name" value="TF_IF2_bacterial-like"/>
</dbReference>
<dbReference type="PANTHER" id="PTHR43381:SF5">
    <property type="entry name" value="TR-TYPE G DOMAIN-CONTAINING PROTEIN"/>
    <property type="match status" value="1"/>
</dbReference>
<feature type="compositionally biased region" description="Low complexity" evidence="12">
    <location>
        <begin position="60"/>
        <end position="72"/>
    </location>
</feature>
<evidence type="ECO:0000256" key="1">
    <source>
        <dbReference type="ARBA" id="ARBA00004496"/>
    </source>
</evidence>
<dbReference type="Gene3D" id="3.40.50.300">
    <property type="entry name" value="P-loop containing nucleotide triphosphate hydrolases"/>
    <property type="match status" value="1"/>
</dbReference>
<dbReference type="InterPro" id="IPR004161">
    <property type="entry name" value="EFTu-like_2"/>
</dbReference>
<comment type="subcellular location">
    <subcellularLocation>
        <location evidence="1 10">Cytoplasm</location>
    </subcellularLocation>
</comment>
<dbReference type="Pfam" id="PF03144">
    <property type="entry name" value="GTP_EFTU_D2"/>
    <property type="match status" value="1"/>
</dbReference>
<dbReference type="Pfam" id="PF22042">
    <property type="entry name" value="EF-G_D2"/>
    <property type="match status" value="1"/>
</dbReference>
<comment type="function">
    <text evidence="9 10 11">One of the essential components for the initiation of protein synthesis. Protects formylmethionyl-tRNA from spontaneous hydrolysis and promotes its binding to the 30S ribosomal subunits. Also involved in the hydrolysis of GTP during the formation of the 70S ribosomal complex.</text>
</comment>
<feature type="compositionally biased region" description="Low complexity" evidence="12">
    <location>
        <begin position="132"/>
        <end position="182"/>
    </location>
</feature>
<gene>
    <name evidence="10" type="primary">infB</name>
    <name evidence="14" type="ORF">THTE_0247</name>
</gene>
<dbReference type="GO" id="GO:0003924">
    <property type="term" value="F:GTPase activity"/>
    <property type="evidence" value="ECO:0007669"/>
    <property type="project" value="UniProtKB-UniRule"/>
</dbReference>
<dbReference type="InterPro" id="IPR009000">
    <property type="entry name" value="Transl_B-barrel_sf"/>
</dbReference>
<dbReference type="InterPro" id="IPR053905">
    <property type="entry name" value="EF-G-like_DII"/>
</dbReference>
<keyword evidence="7 10" id="KW-0648">Protein biosynthesis</keyword>
<dbReference type="EMBL" id="CP018477">
    <property type="protein sequence ID" value="ASV72849.1"/>
    <property type="molecule type" value="Genomic_DNA"/>
</dbReference>
<dbReference type="Gene3D" id="1.10.10.2480">
    <property type="match status" value="1"/>
</dbReference>
<dbReference type="InterPro" id="IPR023115">
    <property type="entry name" value="TIF_IF2_dom3"/>
</dbReference>
<dbReference type="HAMAP" id="MF_00100_B">
    <property type="entry name" value="IF_2_B"/>
    <property type="match status" value="1"/>
</dbReference>
<feature type="region of interest" description="Disordered" evidence="12">
    <location>
        <begin position="213"/>
        <end position="433"/>
    </location>
</feature>
<dbReference type="InterPro" id="IPR006847">
    <property type="entry name" value="IF2_N"/>
</dbReference>
<dbReference type="RefSeq" id="WP_095413650.1">
    <property type="nucleotide sequence ID" value="NZ_CP018477.1"/>
</dbReference>
<dbReference type="GO" id="GO:0005829">
    <property type="term" value="C:cytosol"/>
    <property type="evidence" value="ECO:0007669"/>
    <property type="project" value="TreeGrafter"/>
</dbReference>
<feature type="region of interest" description="Disordered" evidence="12">
    <location>
        <begin position="94"/>
        <end position="192"/>
    </location>
</feature>